<protein>
    <recommendedName>
        <fullName evidence="1">non-specific serine/threonine protein kinase</fullName>
        <ecNumber evidence="1">2.7.11.1</ecNumber>
    </recommendedName>
</protein>
<evidence type="ECO:0000259" key="7">
    <source>
        <dbReference type="PROSITE" id="PS50011"/>
    </source>
</evidence>
<dbReference type="Proteomes" id="UP000054166">
    <property type="component" value="Unassembled WGS sequence"/>
</dbReference>
<dbReference type="EC" id="2.7.11.1" evidence="1"/>
<keyword evidence="5" id="KW-0808">Transferase</keyword>
<feature type="domain" description="Protein kinase" evidence="7">
    <location>
        <begin position="10"/>
        <end position="277"/>
    </location>
</feature>
<sequence>MGIVRVGGKYRLKERIGSGSFGIVYRGTNIVSKEEVAIKFESADIRAPQLQHEFEVYKSLSGVGIPSIRWFGTECDYNALVLTQLGPTLEDLFNRCNRRFSLNTVLLLADQMACISRIERVHSSHFIHRDIKPTNFLIGVGPHCNDVYIIDFGLAKRYRDTTTHLHIPFQKHHSFITGTTSYASLNSHLGAEQSRRDDLEALAYVLIYLLCGSLPWYGAKASTQKQRDKIAQMKLHGFSSLLTEWPNEFHVFLDYAYLRRLFHDLRVRERLENDNTFDWCLPRPSLHVDSHQIPGSNTRLDRKTISKDNDTSANSSKRVLRSHTRRQHQLGPPVL</sequence>
<keyword evidence="5" id="KW-0723">Serine/threonine-protein kinase</keyword>
<evidence type="ECO:0000256" key="4">
    <source>
        <dbReference type="PROSITE-ProRule" id="PRU10141"/>
    </source>
</evidence>
<dbReference type="InterPro" id="IPR000719">
    <property type="entry name" value="Prot_kinase_dom"/>
</dbReference>
<evidence type="ECO:0000256" key="1">
    <source>
        <dbReference type="ARBA" id="ARBA00012513"/>
    </source>
</evidence>
<dbReference type="Pfam" id="PF00069">
    <property type="entry name" value="Pkinase"/>
    <property type="match status" value="1"/>
</dbReference>
<dbReference type="Gene3D" id="1.10.510.10">
    <property type="entry name" value="Transferase(Phosphotransferase) domain 1"/>
    <property type="match status" value="1"/>
</dbReference>
<keyword evidence="9" id="KW-1185">Reference proteome</keyword>
<dbReference type="EMBL" id="KN833051">
    <property type="protein sequence ID" value="KIM75053.1"/>
    <property type="molecule type" value="Genomic_DNA"/>
</dbReference>
<dbReference type="GO" id="GO:0004674">
    <property type="term" value="F:protein serine/threonine kinase activity"/>
    <property type="evidence" value="ECO:0007669"/>
    <property type="project" value="UniProtKB-KW"/>
</dbReference>
<evidence type="ECO:0000256" key="6">
    <source>
        <dbReference type="SAM" id="MobiDB-lite"/>
    </source>
</evidence>
<dbReference type="OrthoDB" id="5800476at2759"/>
<reference evidence="8 9" key="1">
    <citation type="submission" date="2014-04" db="EMBL/GenBank/DDBJ databases">
        <authorList>
            <consortium name="DOE Joint Genome Institute"/>
            <person name="Kuo A."/>
            <person name="Tarkka M."/>
            <person name="Buscot F."/>
            <person name="Kohler A."/>
            <person name="Nagy L.G."/>
            <person name="Floudas D."/>
            <person name="Copeland A."/>
            <person name="Barry K.W."/>
            <person name="Cichocki N."/>
            <person name="Veneault-Fourrey C."/>
            <person name="LaButti K."/>
            <person name="Lindquist E.A."/>
            <person name="Lipzen A."/>
            <person name="Lundell T."/>
            <person name="Morin E."/>
            <person name="Murat C."/>
            <person name="Sun H."/>
            <person name="Tunlid A."/>
            <person name="Henrissat B."/>
            <person name="Grigoriev I.V."/>
            <person name="Hibbett D.S."/>
            <person name="Martin F."/>
            <person name="Nordberg H.P."/>
            <person name="Cantor M.N."/>
            <person name="Hua S.X."/>
        </authorList>
    </citation>
    <scope>NUCLEOTIDE SEQUENCE [LARGE SCALE GENOMIC DNA]</scope>
    <source>
        <strain evidence="8 9">F 1598</strain>
    </source>
</reference>
<dbReference type="InterPro" id="IPR050235">
    <property type="entry name" value="CK1_Ser-Thr_kinase"/>
</dbReference>
<dbReference type="PROSITE" id="PS50011">
    <property type="entry name" value="PROTEIN_KINASE_DOM"/>
    <property type="match status" value="1"/>
</dbReference>
<dbReference type="HOGENOM" id="CLU_019279_2_7_1"/>
<evidence type="ECO:0000256" key="3">
    <source>
        <dbReference type="ARBA" id="ARBA00022840"/>
    </source>
</evidence>
<dbReference type="CDD" id="cd14016">
    <property type="entry name" value="STKc_CK1"/>
    <property type="match status" value="1"/>
</dbReference>
<dbReference type="PROSITE" id="PS00108">
    <property type="entry name" value="PROTEIN_KINASE_ST"/>
    <property type="match status" value="1"/>
</dbReference>
<dbReference type="InterPro" id="IPR017441">
    <property type="entry name" value="Protein_kinase_ATP_BS"/>
</dbReference>
<feature type="compositionally biased region" description="Basic residues" evidence="6">
    <location>
        <begin position="318"/>
        <end position="328"/>
    </location>
</feature>
<dbReference type="SMART" id="SM00220">
    <property type="entry name" value="S_TKc"/>
    <property type="match status" value="1"/>
</dbReference>
<feature type="compositionally biased region" description="Basic and acidic residues" evidence="6">
    <location>
        <begin position="299"/>
        <end position="310"/>
    </location>
</feature>
<reference evidence="9" key="2">
    <citation type="submission" date="2015-01" db="EMBL/GenBank/DDBJ databases">
        <title>Evolutionary Origins and Diversification of the Mycorrhizal Mutualists.</title>
        <authorList>
            <consortium name="DOE Joint Genome Institute"/>
            <consortium name="Mycorrhizal Genomics Consortium"/>
            <person name="Kohler A."/>
            <person name="Kuo A."/>
            <person name="Nagy L.G."/>
            <person name="Floudas D."/>
            <person name="Copeland A."/>
            <person name="Barry K.W."/>
            <person name="Cichocki N."/>
            <person name="Veneault-Fourrey C."/>
            <person name="LaButti K."/>
            <person name="Lindquist E.A."/>
            <person name="Lipzen A."/>
            <person name="Lundell T."/>
            <person name="Morin E."/>
            <person name="Murat C."/>
            <person name="Riley R."/>
            <person name="Ohm R."/>
            <person name="Sun H."/>
            <person name="Tunlid A."/>
            <person name="Henrissat B."/>
            <person name="Grigoriev I.V."/>
            <person name="Hibbett D.S."/>
            <person name="Martin F."/>
        </authorList>
    </citation>
    <scope>NUCLEOTIDE SEQUENCE [LARGE SCALE GENOMIC DNA]</scope>
    <source>
        <strain evidence="9">F 1598</strain>
    </source>
</reference>
<dbReference type="STRING" id="765440.A0A0C3AMC6"/>
<accession>A0A0C3AMC6</accession>
<dbReference type="InterPro" id="IPR008271">
    <property type="entry name" value="Ser/Thr_kinase_AS"/>
</dbReference>
<keyword evidence="3 4" id="KW-0067">ATP-binding</keyword>
<dbReference type="PANTHER" id="PTHR11909">
    <property type="entry name" value="CASEIN KINASE-RELATED"/>
    <property type="match status" value="1"/>
</dbReference>
<feature type="region of interest" description="Disordered" evidence="6">
    <location>
        <begin position="290"/>
        <end position="335"/>
    </location>
</feature>
<gene>
    <name evidence="8" type="ORF">PILCRDRAFT_79366</name>
</gene>
<dbReference type="AlphaFoldDB" id="A0A0C3AMC6"/>
<keyword evidence="2 4" id="KW-0547">Nucleotide-binding</keyword>
<organism evidence="8 9">
    <name type="scientific">Piloderma croceum (strain F 1598)</name>
    <dbReference type="NCBI Taxonomy" id="765440"/>
    <lineage>
        <taxon>Eukaryota</taxon>
        <taxon>Fungi</taxon>
        <taxon>Dikarya</taxon>
        <taxon>Basidiomycota</taxon>
        <taxon>Agaricomycotina</taxon>
        <taxon>Agaricomycetes</taxon>
        <taxon>Agaricomycetidae</taxon>
        <taxon>Atheliales</taxon>
        <taxon>Atheliaceae</taxon>
        <taxon>Piloderma</taxon>
    </lineage>
</organism>
<comment type="similarity">
    <text evidence="5">Belongs to the protein kinase superfamily.</text>
</comment>
<feature type="binding site" evidence="4">
    <location>
        <position position="39"/>
    </location>
    <ligand>
        <name>ATP</name>
        <dbReference type="ChEBI" id="CHEBI:30616"/>
    </ligand>
</feature>
<evidence type="ECO:0000313" key="9">
    <source>
        <dbReference type="Proteomes" id="UP000054166"/>
    </source>
</evidence>
<proteinExistence type="inferred from homology"/>
<evidence type="ECO:0000313" key="8">
    <source>
        <dbReference type="EMBL" id="KIM75053.1"/>
    </source>
</evidence>
<dbReference type="SUPFAM" id="SSF56112">
    <property type="entry name" value="Protein kinase-like (PK-like)"/>
    <property type="match status" value="1"/>
</dbReference>
<dbReference type="GO" id="GO:0005524">
    <property type="term" value="F:ATP binding"/>
    <property type="evidence" value="ECO:0007669"/>
    <property type="project" value="UniProtKB-UniRule"/>
</dbReference>
<dbReference type="PROSITE" id="PS00107">
    <property type="entry name" value="PROTEIN_KINASE_ATP"/>
    <property type="match status" value="1"/>
</dbReference>
<evidence type="ECO:0000256" key="5">
    <source>
        <dbReference type="RuleBase" id="RU000304"/>
    </source>
</evidence>
<evidence type="ECO:0000256" key="2">
    <source>
        <dbReference type="ARBA" id="ARBA00022741"/>
    </source>
</evidence>
<keyword evidence="5" id="KW-0418">Kinase</keyword>
<name>A0A0C3AMC6_PILCF</name>
<dbReference type="InterPro" id="IPR011009">
    <property type="entry name" value="Kinase-like_dom_sf"/>
</dbReference>
<dbReference type="InParanoid" id="A0A0C3AMC6"/>